<dbReference type="PRINTS" id="PR00344">
    <property type="entry name" value="BCTRLSENSOR"/>
</dbReference>
<evidence type="ECO:0000256" key="6">
    <source>
        <dbReference type="SAM" id="Coils"/>
    </source>
</evidence>
<dbReference type="GO" id="GO:0030295">
    <property type="term" value="F:protein kinase activator activity"/>
    <property type="evidence" value="ECO:0007669"/>
    <property type="project" value="TreeGrafter"/>
</dbReference>
<comment type="caution">
    <text evidence="8">The sequence shown here is derived from an EMBL/GenBank/DDBJ whole genome shotgun (WGS) entry which is preliminary data.</text>
</comment>
<dbReference type="SUPFAM" id="SSF55874">
    <property type="entry name" value="ATPase domain of HSP90 chaperone/DNA topoisomerase II/histidine kinase"/>
    <property type="match status" value="1"/>
</dbReference>
<name>A0A953SH79_9BACT</name>
<dbReference type="PANTHER" id="PTHR42878:SF15">
    <property type="entry name" value="BACTERIOPHYTOCHROME"/>
    <property type="match status" value="1"/>
</dbReference>
<dbReference type="FunFam" id="1.10.287.130:FF:000070">
    <property type="entry name" value="Histidine kinase sensor protein"/>
    <property type="match status" value="1"/>
</dbReference>
<evidence type="ECO:0000256" key="2">
    <source>
        <dbReference type="ARBA" id="ARBA00012438"/>
    </source>
</evidence>
<protein>
    <recommendedName>
        <fullName evidence="2">histidine kinase</fullName>
        <ecNumber evidence="2">2.7.13.3</ecNumber>
    </recommendedName>
</protein>
<dbReference type="SMART" id="SM00388">
    <property type="entry name" value="HisKA"/>
    <property type="match status" value="1"/>
</dbReference>
<evidence type="ECO:0000256" key="5">
    <source>
        <dbReference type="ARBA" id="ARBA00022777"/>
    </source>
</evidence>
<evidence type="ECO:0000256" key="4">
    <source>
        <dbReference type="ARBA" id="ARBA00022679"/>
    </source>
</evidence>
<dbReference type="Pfam" id="PF02518">
    <property type="entry name" value="HATPase_c"/>
    <property type="match status" value="1"/>
</dbReference>
<dbReference type="PROSITE" id="PS50109">
    <property type="entry name" value="HIS_KIN"/>
    <property type="match status" value="1"/>
</dbReference>
<reference evidence="8" key="1">
    <citation type="journal article" date="2021" name="bioRxiv">
        <title>Unraveling nitrogen, sulfur and carbon metabolic pathways and microbial community transcriptional responses to substrate deprivation and toxicity stresses in a bioreactor mimicking anoxic brackish coastal sediment conditions.</title>
        <authorList>
            <person name="Martins P.D."/>
            <person name="Echeveste M.J."/>
            <person name="Arshad A."/>
            <person name="Kurth J."/>
            <person name="Ouboter H."/>
            <person name="Jetten M.S.M."/>
            <person name="Welte C.U."/>
        </authorList>
    </citation>
    <scope>NUCLEOTIDE SEQUENCE</scope>
    <source>
        <strain evidence="8">MAG_39</strain>
    </source>
</reference>
<reference evidence="8" key="2">
    <citation type="submission" date="2021-08" db="EMBL/GenBank/DDBJ databases">
        <authorList>
            <person name="Dalcin Martins P."/>
        </authorList>
    </citation>
    <scope>NUCLEOTIDE SEQUENCE</scope>
    <source>
        <strain evidence="8">MAG_39</strain>
    </source>
</reference>
<dbReference type="PANTHER" id="PTHR42878">
    <property type="entry name" value="TWO-COMPONENT HISTIDINE KINASE"/>
    <property type="match status" value="1"/>
</dbReference>
<dbReference type="SUPFAM" id="SSF47384">
    <property type="entry name" value="Homodimeric domain of signal transducing histidine kinase"/>
    <property type="match status" value="1"/>
</dbReference>
<dbReference type="Gene3D" id="1.10.287.130">
    <property type="match status" value="1"/>
</dbReference>
<proteinExistence type="predicted"/>
<dbReference type="InterPro" id="IPR003661">
    <property type="entry name" value="HisK_dim/P_dom"/>
</dbReference>
<dbReference type="CDD" id="cd00082">
    <property type="entry name" value="HisKA"/>
    <property type="match status" value="1"/>
</dbReference>
<evidence type="ECO:0000256" key="3">
    <source>
        <dbReference type="ARBA" id="ARBA00022553"/>
    </source>
</evidence>
<keyword evidence="6" id="KW-0175">Coiled coil</keyword>
<gene>
    <name evidence="8" type="ORF">K8I29_16205</name>
</gene>
<dbReference type="InterPro" id="IPR003594">
    <property type="entry name" value="HATPase_dom"/>
</dbReference>
<dbReference type="GO" id="GO:0000156">
    <property type="term" value="F:phosphorelay response regulator activity"/>
    <property type="evidence" value="ECO:0007669"/>
    <property type="project" value="TreeGrafter"/>
</dbReference>
<evidence type="ECO:0000313" key="8">
    <source>
        <dbReference type="EMBL" id="MBZ0157739.1"/>
    </source>
</evidence>
<keyword evidence="5" id="KW-0418">Kinase</keyword>
<dbReference type="EC" id="2.7.13.3" evidence="2"/>
<dbReference type="Gene3D" id="3.30.565.10">
    <property type="entry name" value="Histidine kinase-like ATPase, C-terminal domain"/>
    <property type="match status" value="1"/>
</dbReference>
<dbReference type="Proteomes" id="UP000705867">
    <property type="component" value="Unassembled WGS sequence"/>
</dbReference>
<dbReference type="InterPro" id="IPR036890">
    <property type="entry name" value="HATPase_C_sf"/>
</dbReference>
<keyword evidence="4" id="KW-0808">Transferase</keyword>
<dbReference type="InterPro" id="IPR005467">
    <property type="entry name" value="His_kinase_dom"/>
</dbReference>
<feature type="coiled-coil region" evidence="6">
    <location>
        <begin position="126"/>
        <end position="163"/>
    </location>
</feature>
<dbReference type="InterPro" id="IPR004358">
    <property type="entry name" value="Sig_transdc_His_kin-like_C"/>
</dbReference>
<evidence type="ECO:0000256" key="1">
    <source>
        <dbReference type="ARBA" id="ARBA00000085"/>
    </source>
</evidence>
<evidence type="ECO:0000259" key="7">
    <source>
        <dbReference type="PROSITE" id="PS50109"/>
    </source>
</evidence>
<dbReference type="InterPro" id="IPR050351">
    <property type="entry name" value="BphY/WalK/GraS-like"/>
</dbReference>
<dbReference type="GO" id="GO:0000155">
    <property type="term" value="F:phosphorelay sensor kinase activity"/>
    <property type="evidence" value="ECO:0007669"/>
    <property type="project" value="InterPro"/>
</dbReference>
<feature type="domain" description="Histidine kinase" evidence="7">
    <location>
        <begin position="170"/>
        <end position="384"/>
    </location>
</feature>
<dbReference type="EMBL" id="JAIOIV010000127">
    <property type="protein sequence ID" value="MBZ0157739.1"/>
    <property type="molecule type" value="Genomic_DNA"/>
</dbReference>
<dbReference type="GO" id="GO:0007234">
    <property type="term" value="P:osmosensory signaling via phosphorelay pathway"/>
    <property type="evidence" value="ECO:0007669"/>
    <property type="project" value="TreeGrafter"/>
</dbReference>
<dbReference type="FunFam" id="3.30.565.10:FF:000006">
    <property type="entry name" value="Sensor histidine kinase WalK"/>
    <property type="match status" value="1"/>
</dbReference>
<keyword evidence="3" id="KW-0597">Phosphoprotein</keyword>
<comment type="catalytic activity">
    <reaction evidence="1">
        <text>ATP + protein L-histidine = ADP + protein N-phospho-L-histidine.</text>
        <dbReference type="EC" id="2.7.13.3"/>
    </reaction>
</comment>
<dbReference type="Pfam" id="PF00512">
    <property type="entry name" value="HisKA"/>
    <property type="match status" value="1"/>
</dbReference>
<dbReference type="InterPro" id="IPR036097">
    <property type="entry name" value="HisK_dim/P_sf"/>
</dbReference>
<sequence length="398" mass="45430">MEACREDAVMEGKATKAPPEVTAEIHDPLLLENYARAMLNILEDLTGERRRLEETQRAVLNILDDSLVEKDRLKETQRAILNILQDSSEEKEWLERMQRAILNILQDSSEEKMRLEESQSAMLNLLEDFDIERTRTEEANRELQDALESVRRAKEAADAANRELEAFSYSVSHDLRAPLRAMDGFSQALIEDYYDILDEEGRDYLTEVRNASQRMAQLIDELLKLSRLTRGEMNRTTVDLSVMVQNIAKALKNSQPERHVTFRIAEGLVATGDPTLLKVVLDNLIGNAWKFTSKKDIALIEFGATDFEETPVYFVRDNGAGFDMKYAGKIFGTFQRLHRDEDFPGTGIGLSIIQRIIHRHGGSVCAEGEPEQGATFYFTLDRPVLKERLGCSYLRHTR</sequence>
<organism evidence="8 9">
    <name type="scientific">Candidatus Nitrobium versatile</name>
    <dbReference type="NCBI Taxonomy" id="2884831"/>
    <lineage>
        <taxon>Bacteria</taxon>
        <taxon>Pseudomonadati</taxon>
        <taxon>Nitrospirota</taxon>
        <taxon>Nitrospiria</taxon>
        <taxon>Nitrospirales</taxon>
        <taxon>Nitrospiraceae</taxon>
        <taxon>Candidatus Nitrobium</taxon>
    </lineage>
</organism>
<evidence type="ECO:0000313" key="9">
    <source>
        <dbReference type="Proteomes" id="UP000705867"/>
    </source>
</evidence>
<dbReference type="SMART" id="SM00387">
    <property type="entry name" value="HATPase_c"/>
    <property type="match status" value="1"/>
</dbReference>
<dbReference type="AlphaFoldDB" id="A0A953SH79"/>
<accession>A0A953SH79</accession>